<reference evidence="3" key="1">
    <citation type="journal article" date="2018" name="Nat. Plants">
        <title>Whole-genome landscape of Medicago truncatula symbiotic genes.</title>
        <authorList>
            <person name="Pecrix Y."/>
            <person name="Staton S.E."/>
            <person name="Sallet E."/>
            <person name="Lelandais-Briere C."/>
            <person name="Moreau S."/>
            <person name="Carrere S."/>
            <person name="Blein T."/>
            <person name="Jardinaud M.F."/>
            <person name="Latrasse D."/>
            <person name="Zouine M."/>
            <person name="Zahm M."/>
            <person name="Kreplak J."/>
            <person name="Mayjonade B."/>
            <person name="Satge C."/>
            <person name="Perez M."/>
            <person name="Cauet S."/>
            <person name="Marande W."/>
            <person name="Chantry-Darmon C."/>
            <person name="Lopez-Roques C."/>
            <person name="Bouchez O."/>
            <person name="Berard A."/>
            <person name="Debelle F."/>
            <person name="Munos S."/>
            <person name="Bendahmane A."/>
            <person name="Berges H."/>
            <person name="Niebel A."/>
            <person name="Buitink J."/>
            <person name="Frugier F."/>
            <person name="Benhamed M."/>
            <person name="Crespi M."/>
            <person name="Gouzy J."/>
            <person name="Gamas P."/>
        </authorList>
    </citation>
    <scope>NUCLEOTIDE SEQUENCE [LARGE SCALE GENOMIC DNA]</scope>
    <source>
        <strain evidence="3">cv. Jemalong A17</strain>
    </source>
</reference>
<dbReference type="InterPro" id="IPR051304">
    <property type="entry name" value="SCF_F-box_domain"/>
</dbReference>
<dbReference type="EMBL" id="PSQE01000006">
    <property type="protein sequence ID" value="RHN50450.1"/>
    <property type="molecule type" value="Genomic_DNA"/>
</dbReference>
<dbReference type="AlphaFoldDB" id="A0A396HAW9"/>
<keyword evidence="1" id="KW-0472">Membrane</keyword>
<dbReference type="Gramene" id="rna34733">
    <property type="protein sequence ID" value="RHN50450.1"/>
    <property type="gene ID" value="gene34733"/>
</dbReference>
<accession>A0A396HAW9</accession>
<keyword evidence="1" id="KW-1133">Transmembrane helix</keyword>
<dbReference type="PANTHER" id="PTHR47123:SF15">
    <property type="entry name" value="F-BOX PROTEIN SKIP23"/>
    <property type="match status" value="1"/>
</dbReference>
<evidence type="ECO:0000313" key="3">
    <source>
        <dbReference type="Proteomes" id="UP000265566"/>
    </source>
</evidence>
<feature type="transmembrane region" description="Helical" evidence="1">
    <location>
        <begin position="20"/>
        <end position="53"/>
    </location>
</feature>
<protein>
    <recommendedName>
        <fullName evidence="4">Transmembrane protein</fullName>
    </recommendedName>
</protein>
<dbReference type="PANTHER" id="PTHR47123">
    <property type="entry name" value="F-BOX PROTEIN SKIP23"/>
    <property type="match status" value="1"/>
</dbReference>
<evidence type="ECO:0000313" key="2">
    <source>
        <dbReference type="EMBL" id="RHN50450.1"/>
    </source>
</evidence>
<sequence>MVSAYSFCFFAYNVCFCLQLLLLLIVLYLLIILLIVSASAFAYGFCILILLLASMEVDWSKLPTELLNLISQRIYHEVDLIRFRSVCSTRRSSSIPNHHQILPFKFSLLKLPVLTDPNGIDTINNNTSFWYLSKQNIFIIKTRVAKPNTFTHSPNIGNLIAVLCWITTNYMFSI</sequence>
<gene>
    <name evidence="2" type="ORF">MtrunA17_Chr6g0457521</name>
</gene>
<organism evidence="2 3">
    <name type="scientific">Medicago truncatula</name>
    <name type="common">Barrel medic</name>
    <name type="synonym">Medicago tribuloides</name>
    <dbReference type="NCBI Taxonomy" id="3880"/>
    <lineage>
        <taxon>Eukaryota</taxon>
        <taxon>Viridiplantae</taxon>
        <taxon>Streptophyta</taxon>
        <taxon>Embryophyta</taxon>
        <taxon>Tracheophyta</taxon>
        <taxon>Spermatophyta</taxon>
        <taxon>Magnoliopsida</taxon>
        <taxon>eudicotyledons</taxon>
        <taxon>Gunneridae</taxon>
        <taxon>Pentapetalae</taxon>
        <taxon>rosids</taxon>
        <taxon>fabids</taxon>
        <taxon>Fabales</taxon>
        <taxon>Fabaceae</taxon>
        <taxon>Papilionoideae</taxon>
        <taxon>50 kb inversion clade</taxon>
        <taxon>NPAAA clade</taxon>
        <taxon>Hologalegina</taxon>
        <taxon>IRL clade</taxon>
        <taxon>Trifolieae</taxon>
        <taxon>Medicago</taxon>
    </lineage>
</organism>
<evidence type="ECO:0008006" key="4">
    <source>
        <dbReference type="Google" id="ProtNLM"/>
    </source>
</evidence>
<dbReference type="Proteomes" id="UP000265566">
    <property type="component" value="Chromosome 6"/>
</dbReference>
<name>A0A396HAW9_MEDTR</name>
<proteinExistence type="predicted"/>
<evidence type="ECO:0000256" key="1">
    <source>
        <dbReference type="SAM" id="Phobius"/>
    </source>
</evidence>
<keyword evidence="1" id="KW-0812">Transmembrane</keyword>
<comment type="caution">
    <text evidence="2">The sequence shown here is derived from an EMBL/GenBank/DDBJ whole genome shotgun (WGS) entry which is preliminary data.</text>
</comment>